<feature type="non-terminal residue" evidence="1">
    <location>
        <position position="1"/>
    </location>
</feature>
<dbReference type="EMBL" id="BARS01023325">
    <property type="protein sequence ID" value="GAG10242.1"/>
    <property type="molecule type" value="Genomic_DNA"/>
</dbReference>
<reference evidence="1" key="1">
    <citation type="journal article" date="2014" name="Front. Microbiol.">
        <title>High frequency of phylogenetically diverse reductive dehalogenase-homologous genes in deep subseafloor sedimentary metagenomes.</title>
        <authorList>
            <person name="Kawai M."/>
            <person name="Futagami T."/>
            <person name="Toyoda A."/>
            <person name="Takaki Y."/>
            <person name="Nishi S."/>
            <person name="Hori S."/>
            <person name="Arai W."/>
            <person name="Tsubouchi T."/>
            <person name="Morono Y."/>
            <person name="Uchiyama I."/>
            <person name="Ito T."/>
            <person name="Fujiyama A."/>
            <person name="Inagaki F."/>
            <person name="Takami H."/>
        </authorList>
    </citation>
    <scope>NUCLEOTIDE SEQUENCE</scope>
    <source>
        <strain evidence="1">Expedition CK06-06</strain>
    </source>
</reference>
<evidence type="ECO:0000313" key="1">
    <source>
        <dbReference type="EMBL" id="GAG10242.1"/>
    </source>
</evidence>
<gene>
    <name evidence="1" type="ORF">S01H1_37149</name>
</gene>
<dbReference type="AlphaFoldDB" id="X0VG90"/>
<name>X0VG90_9ZZZZ</name>
<comment type="caution">
    <text evidence="1">The sequence shown here is derived from an EMBL/GenBank/DDBJ whole genome shotgun (WGS) entry which is preliminary data.</text>
</comment>
<protein>
    <submittedName>
        <fullName evidence="1">Uncharacterized protein</fullName>
    </submittedName>
</protein>
<sequence>QFGLGEIYRFNHIKSNEKFMDAFFVIYRRTYSFLASTIQ</sequence>
<accession>X0VG90</accession>
<organism evidence="1">
    <name type="scientific">marine sediment metagenome</name>
    <dbReference type="NCBI Taxonomy" id="412755"/>
    <lineage>
        <taxon>unclassified sequences</taxon>
        <taxon>metagenomes</taxon>
        <taxon>ecological metagenomes</taxon>
    </lineage>
</organism>
<proteinExistence type="predicted"/>